<dbReference type="EnsemblProtists" id="EKX54437">
    <property type="protein sequence ID" value="EKX54437"/>
    <property type="gene ID" value="GUITHDRAFT_150013"/>
</dbReference>
<proteinExistence type="predicted"/>
<reference evidence="4" key="2">
    <citation type="submission" date="2012-11" db="EMBL/GenBank/DDBJ databases">
        <authorList>
            <person name="Kuo A."/>
            <person name="Curtis B.A."/>
            <person name="Tanifuji G."/>
            <person name="Burki F."/>
            <person name="Gruber A."/>
            <person name="Irimia M."/>
            <person name="Maruyama S."/>
            <person name="Arias M.C."/>
            <person name="Ball S.G."/>
            <person name="Gile G.H."/>
            <person name="Hirakawa Y."/>
            <person name="Hopkins J.F."/>
            <person name="Rensing S.A."/>
            <person name="Schmutz J."/>
            <person name="Symeonidi A."/>
            <person name="Elias M."/>
            <person name="Eveleigh R.J."/>
            <person name="Herman E.K."/>
            <person name="Klute M.J."/>
            <person name="Nakayama T."/>
            <person name="Obornik M."/>
            <person name="Reyes-Prieto A."/>
            <person name="Armbrust E.V."/>
            <person name="Aves S.J."/>
            <person name="Beiko R.G."/>
            <person name="Coutinho P."/>
            <person name="Dacks J.B."/>
            <person name="Durnford D.G."/>
            <person name="Fast N.M."/>
            <person name="Green B.R."/>
            <person name="Grisdale C."/>
            <person name="Hempe F."/>
            <person name="Henrissat B."/>
            <person name="Hoppner M.P."/>
            <person name="Ishida K.-I."/>
            <person name="Kim E."/>
            <person name="Koreny L."/>
            <person name="Kroth P.G."/>
            <person name="Liu Y."/>
            <person name="Malik S.-B."/>
            <person name="Maier U.G."/>
            <person name="McRose D."/>
            <person name="Mock T."/>
            <person name="Neilson J.A."/>
            <person name="Onodera N.T."/>
            <person name="Poole A.M."/>
            <person name="Pritham E.J."/>
            <person name="Richards T.A."/>
            <person name="Rocap G."/>
            <person name="Roy S.W."/>
            <person name="Sarai C."/>
            <person name="Schaack S."/>
            <person name="Shirato S."/>
            <person name="Slamovits C.H."/>
            <person name="Spencer D.F."/>
            <person name="Suzuki S."/>
            <person name="Worden A.Z."/>
            <person name="Zauner S."/>
            <person name="Barry K."/>
            <person name="Bell C."/>
            <person name="Bharti A.K."/>
            <person name="Crow J.A."/>
            <person name="Grimwood J."/>
            <person name="Kramer R."/>
            <person name="Lindquist E."/>
            <person name="Lucas S."/>
            <person name="Salamov A."/>
            <person name="McFadden G.I."/>
            <person name="Lane C.E."/>
            <person name="Keeling P.J."/>
            <person name="Gray M.W."/>
            <person name="Grigoriev I.V."/>
            <person name="Archibald J.M."/>
        </authorList>
    </citation>
    <scope>NUCLEOTIDE SEQUENCE</scope>
    <source>
        <strain evidence="4">CCMP2712</strain>
    </source>
</reference>
<evidence type="ECO:0000313" key="4">
    <source>
        <dbReference type="Proteomes" id="UP000011087"/>
    </source>
</evidence>
<feature type="compositionally biased region" description="Basic and acidic residues" evidence="1">
    <location>
        <begin position="128"/>
        <end position="137"/>
    </location>
</feature>
<accession>L1K1F7</accession>
<dbReference type="AlphaFoldDB" id="L1K1F7"/>
<feature type="compositionally biased region" description="Basic and acidic residues" evidence="1">
    <location>
        <begin position="197"/>
        <end position="208"/>
    </location>
</feature>
<feature type="region of interest" description="Disordered" evidence="1">
    <location>
        <begin position="128"/>
        <end position="208"/>
    </location>
</feature>
<evidence type="ECO:0000256" key="1">
    <source>
        <dbReference type="SAM" id="MobiDB-lite"/>
    </source>
</evidence>
<feature type="region of interest" description="Disordered" evidence="1">
    <location>
        <begin position="1"/>
        <end position="36"/>
    </location>
</feature>
<organism evidence="2">
    <name type="scientific">Guillardia theta (strain CCMP2712)</name>
    <name type="common">Cryptophyte</name>
    <dbReference type="NCBI Taxonomy" id="905079"/>
    <lineage>
        <taxon>Eukaryota</taxon>
        <taxon>Cryptophyceae</taxon>
        <taxon>Pyrenomonadales</taxon>
        <taxon>Geminigeraceae</taxon>
        <taxon>Guillardia</taxon>
    </lineage>
</organism>
<dbReference type="RefSeq" id="XP_005841417.1">
    <property type="nucleotide sequence ID" value="XM_005841360.1"/>
</dbReference>
<reference evidence="2 4" key="1">
    <citation type="journal article" date="2012" name="Nature">
        <title>Algal genomes reveal evolutionary mosaicism and the fate of nucleomorphs.</title>
        <authorList>
            <consortium name="DOE Joint Genome Institute"/>
            <person name="Curtis B.A."/>
            <person name="Tanifuji G."/>
            <person name="Burki F."/>
            <person name="Gruber A."/>
            <person name="Irimia M."/>
            <person name="Maruyama S."/>
            <person name="Arias M.C."/>
            <person name="Ball S.G."/>
            <person name="Gile G.H."/>
            <person name="Hirakawa Y."/>
            <person name="Hopkins J.F."/>
            <person name="Kuo A."/>
            <person name="Rensing S.A."/>
            <person name="Schmutz J."/>
            <person name="Symeonidi A."/>
            <person name="Elias M."/>
            <person name="Eveleigh R.J."/>
            <person name="Herman E.K."/>
            <person name="Klute M.J."/>
            <person name="Nakayama T."/>
            <person name="Obornik M."/>
            <person name="Reyes-Prieto A."/>
            <person name="Armbrust E.V."/>
            <person name="Aves S.J."/>
            <person name="Beiko R.G."/>
            <person name="Coutinho P."/>
            <person name="Dacks J.B."/>
            <person name="Durnford D.G."/>
            <person name="Fast N.M."/>
            <person name="Green B.R."/>
            <person name="Grisdale C.J."/>
            <person name="Hempel F."/>
            <person name="Henrissat B."/>
            <person name="Hoppner M.P."/>
            <person name="Ishida K."/>
            <person name="Kim E."/>
            <person name="Koreny L."/>
            <person name="Kroth P.G."/>
            <person name="Liu Y."/>
            <person name="Malik S.B."/>
            <person name="Maier U.G."/>
            <person name="McRose D."/>
            <person name="Mock T."/>
            <person name="Neilson J.A."/>
            <person name="Onodera N.T."/>
            <person name="Poole A.M."/>
            <person name="Pritham E.J."/>
            <person name="Richards T.A."/>
            <person name="Rocap G."/>
            <person name="Roy S.W."/>
            <person name="Sarai C."/>
            <person name="Schaack S."/>
            <person name="Shirato S."/>
            <person name="Slamovits C.H."/>
            <person name="Spencer D.F."/>
            <person name="Suzuki S."/>
            <person name="Worden A.Z."/>
            <person name="Zauner S."/>
            <person name="Barry K."/>
            <person name="Bell C."/>
            <person name="Bharti A.K."/>
            <person name="Crow J.A."/>
            <person name="Grimwood J."/>
            <person name="Kramer R."/>
            <person name="Lindquist E."/>
            <person name="Lucas S."/>
            <person name="Salamov A."/>
            <person name="McFadden G.I."/>
            <person name="Lane C.E."/>
            <person name="Keeling P.J."/>
            <person name="Gray M.W."/>
            <person name="Grigoriev I.V."/>
            <person name="Archibald J.M."/>
        </authorList>
    </citation>
    <scope>NUCLEOTIDE SEQUENCE</scope>
    <source>
        <strain evidence="2 4">CCMP2712</strain>
    </source>
</reference>
<gene>
    <name evidence="2" type="ORF">GUITHDRAFT_150013</name>
</gene>
<dbReference type="HOGENOM" id="CLU_1323102_0_0_1"/>
<protein>
    <submittedName>
        <fullName evidence="2 3">Uncharacterized protein</fullName>
    </submittedName>
</protein>
<dbReference type="Proteomes" id="UP000011087">
    <property type="component" value="Unassembled WGS sequence"/>
</dbReference>
<evidence type="ECO:0000313" key="2">
    <source>
        <dbReference type="EMBL" id="EKX54437.1"/>
    </source>
</evidence>
<dbReference type="EMBL" id="JH992967">
    <property type="protein sequence ID" value="EKX54437.1"/>
    <property type="molecule type" value="Genomic_DNA"/>
</dbReference>
<dbReference type="GeneID" id="17311200"/>
<dbReference type="PaxDb" id="55529-EKX54437"/>
<name>L1K1F7_GUITC</name>
<evidence type="ECO:0000313" key="3">
    <source>
        <dbReference type="EnsemblProtists" id="EKX54437"/>
    </source>
</evidence>
<keyword evidence="4" id="KW-1185">Reference proteome</keyword>
<dbReference type="KEGG" id="gtt:GUITHDRAFT_150013"/>
<sequence>MAMTNLRGDKATADEEEEPRDQSHAHVTIPDAVSSPWSAYDSSFMRGAQMDDSLQSSRGRSDWEGEGEGESYGFSRHAAFPVEMLEGFVAKIVSERTVKLQARISFLEDENKLIRSELESLKNLHLAAKKETSREDPLASAERQLTSQPPLLNGHVVDKSSDLMPVMHSEEKSQGEEFVGGCEENEDPKVGLQELAQEQKEQEQESSS</sequence>
<reference evidence="3" key="3">
    <citation type="submission" date="2016-03" db="UniProtKB">
        <authorList>
            <consortium name="EnsemblProtists"/>
        </authorList>
    </citation>
    <scope>IDENTIFICATION</scope>
</reference>
<feature type="region of interest" description="Disordered" evidence="1">
    <location>
        <begin position="48"/>
        <end position="72"/>
    </location>
</feature>